<comment type="cofactor">
    <cofactor evidence="1 5">
        <name>FAD</name>
        <dbReference type="ChEBI" id="CHEBI:57692"/>
    </cofactor>
</comment>
<dbReference type="InterPro" id="IPR006091">
    <property type="entry name" value="Acyl-CoA_Oxase/DH_mid-dom"/>
</dbReference>
<keyword evidence="4 5" id="KW-0274">FAD</keyword>
<dbReference type="InterPro" id="IPR009100">
    <property type="entry name" value="AcylCoA_DH/oxidase_NM_dom_sf"/>
</dbReference>
<evidence type="ECO:0000256" key="4">
    <source>
        <dbReference type="ARBA" id="ARBA00022827"/>
    </source>
</evidence>
<reference evidence="9 10" key="1">
    <citation type="submission" date="2017-06" db="EMBL/GenBank/DDBJ databases">
        <authorList>
            <person name="Kim H.J."/>
            <person name="Triplett B.A."/>
        </authorList>
    </citation>
    <scope>NUCLEOTIDE SEQUENCE [LARGE SCALE GENOMIC DNA]</scope>
    <source>
        <strain evidence="9">FRACA_ARgP5</strain>
    </source>
</reference>
<accession>A0A2I2KV46</accession>
<dbReference type="PANTHER" id="PTHR43884:SF12">
    <property type="entry name" value="ISOVALERYL-COA DEHYDROGENASE, MITOCHONDRIAL-RELATED"/>
    <property type="match status" value="1"/>
</dbReference>
<evidence type="ECO:0000256" key="5">
    <source>
        <dbReference type="RuleBase" id="RU362125"/>
    </source>
</evidence>
<protein>
    <submittedName>
        <fullName evidence="9">Acyl-CoA dehydrogenase</fullName>
    </submittedName>
</protein>
<dbReference type="AlphaFoldDB" id="A0A2I2KV46"/>
<evidence type="ECO:0000256" key="2">
    <source>
        <dbReference type="ARBA" id="ARBA00009347"/>
    </source>
</evidence>
<evidence type="ECO:0000259" key="8">
    <source>
        <dbReference type="Pfam" id="PF02771"/>
    </source>
</evidence>
<dbReference type="EMBL" id="FZMO01000268">
    <property type="protein sequence ID" value="SNQ49531.1"/>
    <property type="molecule type" value="Genomic_DNA"/>
</dbReference>
<name>A0A2I2KV46_9ACTN</name>
<dbReference type="GO" id="GO:0003995">
    <property type="term" value="F:acyl-CoA dehydrogenase activity"/>
    <property type="evidence" value="ECO:0007669"/>
    <property type="project" value="TreeGrafter"/>
</dbReference>
<dbReference type="Gene3D" id="2.40.110.10">
    <property type="entry name" value="Butyryl-CoA Dehydrogenase, subunit A, domain 2"/>
    <property type="match status" value="1"/>
</dbReference>
<sequence length="388" mass="41302">MTAAIDPGARIDDEDRGAFAASVRQFAKDRLGADALRRAHSPGYDWQVAGLLAEQGLIGLTVPEADGGQGASLLDAVVAIQEVGQVCPRSADVVQAGNFGPLRTFAEYASAEQKARWLPDLLAGRTLIGLGMSETEAGSAVTDLRTTATPDGDGYRVDGTKIWSTHSIDATLYLVYVRFGPGVGGIGSVLVERGTPGLTVGEPSEYLSGEQWAPLVFDNCHIPAENVLLGPGGFKKQISGFNVERLGNASRSLALGRLAFTTAREHVLARHQFGRPLAEFQGIQWKFADMAVALDSAQLLLDRAARGAANGLPSAYETSVAKLAANQAGFLAADQSMQVMGAMGYSTETLVEYCFRRTRGWMIAGGSIEILRNRIAEDVLGRRFSQRG</sequence>
<dbReference type="Pfam" id="PF02770">
    <property type="entry name" value="Acyl-CoA_dh_M"/>
    <property type="match status" value="1"/>
</dbReference>
<gene>
    <name evidence="9" type="ORF">FRACA_340042</name>
</gene>
<dbReference type="InterPro" id="IPR036250">
    <property type="entry name" value="AcylCo_DH-like_C"/>
</dbReference>
<evidence type="ECO:0000259" key="6">
    <source>
        <dbReference type="Pfam" id="PF00441"/>
    </source>
</evidence>
<dbReference type="GO" id="GO:0033539">
    <property type="term" value="P:fatty acid beta-oxidation using acyl-CoA dehydrogenase"/>
    <property type="evidence" value="ECO:0007669"/>
    <property type="project" value="TreeGrafter"/>
</dbReference>
<proteinExistence type="inferred from homology"/>
<feature type="domain" description="Acyl-CoA oxidase/dehydrogenase middle" evidence="7">
    <location>
        <begin position="130"/>
        <end position="220"/>
    </location>
</feature>
<feature type="domain" description="Acyl-CoA dehydrogenase/oxidase C-terminal" evidence="6">
    <location>
        <begin position="233"/>
        <end position="379"/>
    </location>
</feature>
<dbReference type="Pfam" id="PF00441">
    <property type="entry name" value="Acyl-CoA_dh_1"/>
    <property type="match status" value="1"/>
</dbReference>
<dbReference type="SUPFAM" id="SSF56645">
    <property type="entry name" value="Acyl-CoA dehydrogenase NM domain-like"/>
    <property type="match status" value="1"/>
</dbReference>
<keyword evidence="3 5" id="KW-0285">Flavoprotein</keyword>
<evidence type="ECO:0000256" key="3">
    <source>
        <dbReference type="ARBA" id="ARBA00022630"/>
    </source>
</evidence>
<organism evidence="9 10">
    <name type="scientific">Frankia canadensis</name>
    <dbReference type="NCBI Taxonomy" id="1836972"/>
    <lineage>
        <taxon>Bacteria</taxon>
        <taxon>Bacillati</taxon>
        <taxon>Actinomycetota</taxon>
        <taxon>Actinomycetes</taxon>
        <taxon>Frankiales</taxon>
        <taxon>Frankiaceae</taxon>
        <taxon>Frankia</taxon>
    </lineage>
</organism>
<evidence type="ECO:0000256" key="1">
    <source>
        <dbReference type="ARBA" id="ARBA00001974"/>
    </source>
</evidence>
<dbReference type="Gene3D" id="1.10.540.10">
    <property type="entry name" value="Acyl-CoA dehydrogenase/oxidase, N-terminal domain"/>
    <property type="match status" value="1"/>
</dbReference>
<comment type="similarity">
    <text evidence="2 5">Belongs to the acyl-CoA dehydrogenase family.</text>
</comment>
<dbReference type="InterPro" id="IPR037069">
    <property type="entry name" value="AcylCoA_DH/ox_N_sf"/>
</dbReference>
<feature type="domain" description="Acyl-CoA dehydrogenase/oxidase N-terminal" evidence="8">
    <location>
        <begin position="14"/>
        <end position="124"/>
    </location>
</feature>
<keyword evidence="5" id="KW-0560">Oxidoreductase</keyword>
<dbReference type="InterPro" id="IPR009075">
    <property type="entry name" value="AcylCo_DH/oxidase_C"/>
</dbReference>
<evidence type="ECO:0000259" key="7">
    <source>
        <dbReference type="Pfam" id="PF02770"/>
    </source>
</evidence>
<dbReference type="SUPFAM" id="SSF47203">
    <property type="entry name" value="Acyl-CoA dehydrogenase C-terminal domain-like"/>
    <property type="match status" value="1"/>
</dbReference>
<dbReference type="RefSeq" id="WP_101832996.1">
    <property type="nucleotide sequence ID" value="NZ_FZMO01000268.1"/>
</dbReference>
<dbReference type="PANTHER" id="PTHR43884">
    <property type="entry name" value="ACYL-COA DEHYDROGENASE"/>
    <property type="match status" value="1"/>
</dbReference>
<dbReference type="Pfam" id="PF02771">
    <property type="entry name" value="Acyl-CoA_dh_N"/>
    <property type="match status" value="1"/>
</dbReference>
<evidence type="ECO:0000313" key="9">
    <source>
        <dbReference type="EMBL" id="SNQ49531.1"/>
    </source>
</evidence>
<dbReference type="InterPro" id="IPR013786">
    <property type="entry name" value="AcylCoA_DH/ox_N"/>
</dbReference>
<dbReference type="Proteomes" id="UP000234331">
    <property type="component" value="Unassembled WGS sequence"/>
</dbReference>
<dbReference type="Gene3D" id="1.20.140.10">
    <property type="entry name" value="Butyryl-CoA Dehydrogenase, subunit A, domain 3"/>
    <property type="match status" value="1"/>
</dbReference>
<evidence type="ECO:0000313" key="10">
    <source>
        <dbReference type="Proteomes" id="UP000234331"/>
    </source>
</evidence>
<dbReference type="GO" id="GO:0050660">
    <property type="term" value="F:flavin adenine dinucleotide binding"/>
    <property type="evidence" value="ECO:0007669"/>
    <property type="project" value="InterPro"/>
</dbReference>
<dbReference type="InterPro" id="IPR046373">
    <property type="entry name" value="Acyl-CoA_Oxase/DH_mid-dom_sf"/>
</dbReference>
<keyword evidence="10" id="KW-1185">Reference proteome</keyword>
<dbReference type="OrthoDB" id="2769798at2"/>
<dbReference type="GO" id="GO:0046359">
    <property type="term" value="P:butyrate catabolic process"/>
    <property type="evidence" value="ECO:0007669"/>
    <property type="project" value="TreeGrafter"/>
</dbReference>